<keyword evidence="8" id="KW-0934">Plastid</keyword>
<feature type="transmembrane region" description="Helical" evidence="6">
    <location>
        <begin position="137"/>
        <end position="163"/>
    </location>
</feature>
<dbReference type="Pfam" id="PF01578">
    <property type="entry name" value="Cytochrom_C_asm"/>
    <property type="match status" value="1"/>
</dbReference>
<comment type="subcellular location">
    <subcellularLocation>
        <location evidence="1">Membrane</location>
        <topology evidence="1">Multi-pass membrane protein</topology>
    </subcellularLocation>
    <subcellularLocation>
        <location evidence="6">Plastid</location>
        <location evidence="6">Chloroplast thylakoid membrane</location>
        <topology evidence="6">Multi-pass membrane protein</topology>
    </subcellularLocation>
</comment>
<dbReference type="NCBIfam" id="TIGR03144">
    <property type="entry name" value="cytochr_II_ccsB"/>
    <property type="match status" value="1"/>
</dbReference>
<keyword evidence="6" id="KW-0793">Thylakoid</keyword>
<feature type="transmembrane region" description="Helical" evidence="6">
    <location>
        <begin position="231"/>
        <end position="254"/>
    </location>
</feature>
<evidence type="ECO:0000256" key="5">
    <source>
        <dbReference type="ARBA" id="ARBA00023136"/>
    </source>
</evidence>
<protein>
    <recommendedName>
        <fullName evidence="6">Cytochrome c biogenesis protein CcsA</fullName>
    </recommendedName>
</protein>
<comment type="function">
    <text evidence="6">Required during biogenesis of c-type cytochromes (cytochrome c6 and cytochrome f) at the step of heme attachment.</text>
</comment>
<dbReference type="PANTHER" id="PTHR30071">
    <property type="entry name" value="HEME EXPORTER PROTEIN C"/>
    <property type="match status" value="1"/>
</dbReference>
<keyword evidence="2 6" id="KW-0812">Transmembrane</keyword>
<feature type="transmembrane region" description="Helical" evidence="6">
    <location>
        <begin position="12"/>
        <end position="31"/>
    </location>
</feature>
<feature type="transmembrane region" description="Helical" evidence="6">
    <location>
        <begin position="269"/>
        <end position="284"/>
    </location>
</feature>
<gene>
    <name evidence="6 8" type="primary">ccsA</name>
</gene>
<keyword evidence="5 6" id="KW-0472">Membrane</keyword>
<evidence type="ECO:0000313" key="8">
    <source>
        <dbReference type="EMBL" id="BCG67697.1"/>
    </source>
</evidence>
<feature type="transmembrane region" description="Helical" evidence="6">
    <location>
        <begin position="98"/>
        <end position="117"/>
    </location>
</feature>
<dbReference type="InterPro" id="IPR017562">
    <property type="entry name" value="Cyt_c_biogenesis_CcsA"/>
</dbReference>
<evidence type="ECO:0000256" key="2">
    <source>
        <dbReference type="ARBA" id="ARBA00022692"/>
    </source>
</evidence>
<keyword evidence="8" id="KW-0150">Chloroplast</keyword>
<evidence type="ECO:0000256" key="6">
    <source>
        <dbReference type="HAMAP-Rule" id="MF_01391"/>
    </source>
</evidence>
<dbReference type="EMBL" id="LC564893">
    <property type="protein sequence ID" value="BCG67697.1"/>
    <property type="molecule type" value="Genomic_DNA"/>
</dbReference>
<dbReference type="GO" id="GO:0020037">
    <property type="term" value="F:heme binding"/>
    <property type="evidence" value="ECO:0007669"/>
    <property type="project" value="InterPro"/>
</dbReference>
<dbReference type="InterPro" id="IPR045062">
    <property type="entry name" value="Cyt_c_biogenesis_CcsA/CcmC"/>
</dbReference>
<evidence type="ECO:0000259" key="7">
    <source>
        <dbReference type="Pfam" id="PF01578"/>
    </source>
</evidence>
<comment type="similarity">
    <text evidence="6">Belongs to the CcmF/CycK/Ccl1/NrfE/CcsA family.</text>
</comment>
<evidence type="ECO:0000256" key="4">
    <source>
        <dbReference type="ARBA" id="ARBA00022989"/>
    </source>
</evidence>
<geneLocation type="chloroplast" evidence="8"/>
<evidence type="ECO:0000256" key="1">
    <source>
        <dbReference type="ARBA" id="ARBA00004141"/>
    </source>
</evidence>
<feature type="transmembrane region" description="Helical" evidence="6">
    <location>
        <begin position="74"/>
        <end position="91"/>
    </location>
</feature>
<dbReference type="HAMAP" id="MF_01391">
    <property type="entry name" value="CytC_CcsA"/>
    <property type="match status" value="1"/>
</dbReference>
<name>A0A7R6WDV6_9EUKA</name>
<dbReference type="InterPro" id="IPR002541">
    <property type="entry name" value="Cyt_c_assembly"/>
</dbReference>
<feature type="transmembrane region" description="Helical" evidence="6">
    <location>
        <begin position="43"/>
        <end position="62"/>
    </location>
</feature>
<dbReference type="GO" id="GO:0009535">
    <property type="term" value="C:chloroplast thylakoid membrane"/>
    <property type="evidence" value="ECO:0007669"/>
    <property type="project" value="UniProtKB-SubCell"/>
</dbReference>
<feature type="domain" description="Cytochrome c assembly protein" evidence="7">
    <location>
        <begin position="68"/>
        <end position="321"/>
    </location>
</feature>
<comment type="subunit">
    <text evidence="6">May interact with Ccs1.</text>
</comment>
<accession>A0A7R6WDV6</accession>
<organism evidence="8">
    <name type="scientific">Haptophyceae sp. NIES-3900</name>
    <dbReference type="NCBI Taxonomy" id="2748608"/>
    <lineage>
        <taxon>Eukaryota</taxon>
        <taxon>Haptista</taxon>
        <taxon>Haptophyta</taxon>
    </lineage>
</organism>
<keyword evidence="4 6" id="KW-1133">Transmembrane helix</keyword>
<keyword evidence="3 6" id="KW-0201">Cytochrome c-type biogenesis</keyword>
<sequence length="327" mass="36548">MNWSAFQASLDNWVFFTLLVSTLFYWLSLAFPRGSFLFKFANIAIISSSVLASYILASRWFTYGYFPLSNLYESLIFLTWALTSVSLFLTLQTKTKLLGSVTAPLAMFISAFASLSLPEDMQKASPLVPALKSNWLMMHVSIMMASYATLIVGSLLGILFLVLTKGEDVQLKGNSLGLTNYQELDKSKLVTNFVQSNEASVVLNDLDNTSKGLDNFGTFDRLTLLQGIDNLSYRIIGLGFPLLSLGIIAGAVWANEAWGSYWSWDPKETWAFITWLVFATYLHARITKSWQGRKPAILASIGFFVVWICYLGVNFLGKGLHSYGWVL</sequence>
<dbReference type="GO" id="GO:0005886">
    <property type="term" value="C:plasma membrane"/>
    <property type="evidence" value="ECO:0007669"/>
    <property type="project" value="TreeGrafter"/>
</dbReference>
<dbReference type="PANTHER" id="PTHR30071:SF1">
    <property type="entry name" value="CYTOCHROME B_B6 PROTEIN-RELATED"/>
    <property type="match status" value="1"/>
</dbReference>
<dbReference type="GO" id="GO:0017004">
    <property type="term" value="P:cytochrome complex assembly"/>
    <property type="evidence" value="ECO:0007669"/>
    <property type="project" value="UniProtKB-UniRule"/>
</dbReference>
<dbReference type="AlphaFoldDB" id="A0A7R6WDV6"/>
<proteinExistence type="inferred from homology"/>
<evidence type="ECO:0000256" key="3">
    <source>
        <dbReference type="ARBA" id="ARBA00022748"/>
    </source>
</evidence>
<reference evidence="8" key="1">
    <citation type="submission" date="2020-06" db="EMBL/GenBank/DDBJ databases">
        <title>Organellar genomes of a novel haptophyte.</title>
        <authorList>
            <person name="Kamikawa R."/>
            <person name="Miyashita H."/>
        </authorList>
    </citation>
    <scope>NUCLEOTIDE SEQUENCE</scope>
    <source>
        <strain evidence="8">NIES-3900</strain>
    </source>
</reference>
<feature type="transmembrane region" description="Helical" evidence="6">
    <location>
        <begin position="296"/>
        <end position="317"/>
    </location>
</feature>